<keyword evidence="1" id="KW-0472">Membrane</keyword>
<keyword evidence="3" id="KW-1185">Reference proteome</keyword>
<gene>
    <name evidence="2" type="ORF">KFK09_028225</name>
</gene>
<keyword evidence="1" id="KW-0812">Transmembrane</keyword>
<evidence type="ECO:0000313" key="3">
    <source>
        <dbReference type="Proteomes" id="UP000829196"/>
    </source>
</evidence>
<proteinExistence type="predicted"/>
<reference evidence="2" key="1">
    <citation type="journal article" date="2022" name="Front. Genet.">
        <title>Chromosome-Scale Assembly of the Dendrobium nobile Genome Provides Insights Into the Molecular Mechanism of the Biosynthesis of the Medicinal Active Ingredient of Dendrobium.</title>
        <authorList>
            <person name="Xu Q."/>
            <person name="Niu S.-C."/>
            <person name="Li K.-L."/>
            <person name="Zheng P.-J."/>
            <person name="Zhang X.-J."/>
            <person name="Jia Y."/>
            <person name="Liu Y."/>
            <person name="Niu Y.-X."/>
            <person name="Yu L.-H."/>
            <person name="Chen D.-F."/>
            <person name="Zhang G.-Q."/>
        </authorList>
    </citation>
    <scope>NUCLEOTIDE SEQUENCE</scope>
    <source>
        <tissue evidence="2">Leaf</tissue>
    </source>
</reference>
<dbReference type="EMBL" id="JAGYWB010000019">
    <property type="protein sequence ID" value="KAI0488394.1"/>
    <property type="molecule type" value="Genomic_DNA"/>
</dbReference>
<keyword evidence="1" id="KW-1133">Transmembrane helix</keyword>
<evidence type="ECO:0000313" key="2">
    <source>
        <dbReference type="EMBL" id="KAI0488394.1"/>
    </source>
</evidence>
<comment type="caution">
    <text evidence="2">The sequence shown here is derived from an EMBL/GenBank/DDBJ whole genome shotgun (WGS) entry which is preliminary data.</text>
</comment>
<name>A0A8T3A1F0_DENNO</name>
<evidence type="ECO:0000256" key="1">
    <source>
        <dbReference type="SAM" id="Phobius"/>
    </source>
</evidence>
<dbReference type="Proteomes" id="UP000829196">
    <property type="component" value="Unassembled WGS sequence"/>
</dbReference>
<protein>
    <submittedName>
        <fullName evidence="2">Uncharacterized protein</fullName>
    </submittedName>
</protein>
<dbReference type="AlphaFoldDB" id="A0A8T3A1F0"/>
<organism evidence="2 3">
    <name type="scientific">Dendrobium nobile</name>
    <name type="common">Orchid</name>
    <dbReference type="NCBI Taxonomy" id="94219"/>
    <lineage>
        <taxon>Eukaryota</taxon>
        <taxon>Viridiplantae</taxon>
        <taxon>Streptophyta</taxon>
        <taxon>Embryophyta</taxon>
        <taxon>Tracheophyta</taxon>
        <taxon>Spermatophyta</taxon>
        <taxon>Magnoliopsida</taxon>
        <taxon>Liliopsida</taxon>
        <taxon>Asparagales</taxon>
        <taxon>Orchidaceae</taxon>
        <taxon>Epidendroideae</taxon>
        <taxon>Malaxideae</taxon>
        <taxon>Dendrobiinae</taxon>
        <taxon>Dendrobium</taxon>
    </lineage>
</organism>
<accession>A0A8T3A1F0</accession>
<feature type="transmembrane region" description="Helical" evidence="1">
    <location>
        <begin position="93"/>
        <end position="114"/>
    </location>
</feature>
<sequence>MIFVAPPLCSIMLKRWLLRKYQGGVILMFYWETFEWVRWLLRILLPRCWNGDFNQDNDDAPIGVSVSYPLGWPSGNQGSAGFRCLLPESWLKYYWSLFWRTLVHFLLLLLLLWCPFSDSLAGWLAPLLLSGCS</sequence>